<evidence type="ECO:0008006" key="3">
    <source>
        <dbReference type="Google" id="ProtNLM"/>
    </source>
</evidence>
<dbReference type="RefSeq" id="WP_290266046.1">
    <property type="nucleotide sequence ID" value="NZ_JAUFQQ010000005.1"/>
</dbReference>
<keyword evidence="2" id="KW-1185">Reference proteome</keyword>
<proteinExistence type="predicted"/>
<gene>
    <name evidence="1" type="ORF">ACFFUQ_04190</name>
</gene>
<accession>A0ABV5FI34</accession>
<comment type="caution">
    <text evidence="1">The sequence shown here is derived from an EMBL/GenBank/DDBJ whole genome shotgun (WGS) entry which is preliminary data.</text>
</comment>
<protein>
    <recommendedName>
        <fullName evidence="3">MarR family transcriptional regulator</fullName>
    </recommendedName>
</protein>
<evidence type="ECO:0000313" key="1">
    <source>
        <dbReference type="EMBL" id="MFB9063211.1"/>
    </source>
</evidence>
<dbReference type="Proteomes" id="UP001589589">
    <property type="component" value="Unassembled WGS sequence"/>
</dbReference>
<dbReference type="EMBL" id="JBHMEX010000013">
    <property type="protein sequence ID" value="MFB9063211.1"/>
    <property type="molecule type" value="Genomic_DNA"/>
</dbReference>
<sequence>MISIILDEKKTSVSIRYNAYYKLVLLLTIINKCGSKNIVNLQLIHLLFWALRDERNYQVLYDLKKGNRNTLIPWSFEFGLEKVLALGYIEKYIDKKIVTNQLEIVLTTEGLEILNSINENELFKEEIEKIETIGRIPKTRLERANNNWKLI</sequence>
<name>A0ABV5FI34_9FLAO</name>
<organism evidence="1 2">
    <name type="scientific">Flavobacterium branchiarum</name>
    <dbReference type="NCBI Taxonomy" id="1114870"/>
    <lineage>
        <taxon>Bacteria</taxon>
        <taxon>Pseudomonadati</taxon>
        <taxon>Bacteroidota</taxon>
        <taxon>Flavobacteriia</taxon>
        <taxon>Flavobacteriales</taxon>
        <taxon>Flavobacteriaceae</taxon>
        <taxon>Flavobacterium</taxon>
    </lineage>
</organism>
<evidence type="ECO:0000313" key="2">
    <source>
        <dbReference type="Proteomes" id="UP001589589"/>
    </source>
</evidence>
<reference evidence="1 2" key="1">
    <citation type="submission" date="2024-09" db="EMBL/GenBank/DDBJ databases">
        <authorList>
            <person name="Sun Q."/>
            <person name="Mori K."/>
        </authorList>
    </citation>
    <scope>NUCLEOTIDE SEQUENCE [LARGE SCALE GENOMIC DNA]</scope>
    <source>
        <strain evidence="1 2">CECT 7908</strain>
    </source>
</reference>